<name>S5ZXH7_9SPIR</name>
<dbReference type="PANTHER" id="PTHR32385:SF15">
    <property type="entry name" value="INOSITOL PHOSPHOCERAMIDE MANNOSYLTRANSFERASE 1"/>
    <property type="match status" value="1"/>
</dbReference>
<keyword evidence="3" id="KW-1185">Reference proteome</keyword>
<dbReference type="HOGENOM" id="CLU_068623_0_1_12"/>
<dbReference type="SUPFAM" id="SSF53448">
    <property type="entry name" value="Nucleotide-diphospho-sugar transferases"/>
    <property type="match status" value="1"/>
</dbReference>
<protein>
    <submittedName>
        <fullName evidence="2">Capsular polysaccharide synthesis protein</fullName>
    </submittedName>
</protein>
<keyword evidence="1" id="KW-0472">Membrane</keyword>
<dbReference type="InterPro" id="IPR051706">
    <property type="entry name" value="Glycosyltransferase_domain"/>
</dbReference>
<dbReference type="KEGG" id="tped:TPE_0212"/>
<dbReference type="InterPro" id="IPR008441">
    <property type="entry name" value="AfumC-like_glycosyl_Trfase"/>
</dbReference>
<evidence type="ECO:0000256" key="1">
    <source>
        <dbReference type="SAM" id="Phobius"/>
    </source>
</evidence>
<proteinExistence type="predicted"/>
<reference evidence="2 3" key="1">
    <citation type="journal article" date="2013" name="PLoS ONE">
        <title>Genome-Wide Relatedness of Treponema pedis, from Gingiva and Necrotic Skin Lesions of Pigs, with the Human Oral Pathogen Treponema denticola.</title>
        <authorList>
            <person name="Svartstrom O."/>
            <person name="Mushtaq M."/>
            <person name="Pringle M."/>
            <person name="Segerman B."/>
        </authorList>
    </citation>
    <scope>NUCLEOTIDE SEQUENCE [LARGE SCALE GENOMIC DNA]</scope>
    <source>
        <strain evidence="2">T A4</strain>
    </source>
</reference>
<gene>
    <name evidence="2" type="ORF">TPE_0212</name>
</gene>
<dbReference type="AlphaFoldDB" id="S5ZXH7"/>
<evidence type="ECO:0000313" key="3">
    <source>
        <dbReference type="Proteomes" id="UP000015620"/>
    </source>
</evidence>
<sequence length="322" mass="38938">MRRLLFYFKKYGGFQYLKNLFFERLFFYAVFLFFILPKNIAGLKQFEEILSNKRLLFYKHKFKKLFKTYNFSETVKSRDNKAAKTIWFLWLQGLENAPPVVRICYNSLLSKLKDYKLILLTSENINKYAALPDYILEKWHKGFITNTHFSDILRLELLITHGGIWLDSTVLLMQDRIPKQIEDADLFYFQVLQPGYTSVNMSSWFMVSKPNNRLLCFTRECLYTYWRENNKLYNYFLLHYCIMLAAEKYPEVYENVPKYSSAPPHVLQSELFEPYNEERFAEISDMCFVQKLTYKFDYDRQNIENTFYYNILHSLCFEKLLN</sequence>
<evidence type="ECO:0000313" key="2">
    <source>
        <dbReference type="EMBL" id="AGT42708.1"/>
    </source>
</evidence>
<dbReference type="Pfam" id="PF05704">
    <property type="entry name" value="Caps_synth"/>
    <property type="match status" value="1"/>
</dbReference>
<dbReference type="OrthoDB" id="9802881at2"/>
<dbReference type="EMBL" id="CP004120">
    <property type="protein sequence ID" value="AGT42708.1"/>
    <property type="molecule type" value="Genomic_DNA"/>
</dbReference>
<keyword evidence="1" id="KW-0812">Transmembrane</keyword>
<dbReference type="STRING" id="1291379.TPE_0212"/>
<dbReference type="PANTHER" id="PTHR32385">
    <property type="entry name" value="MANNOSYL PHOSPHORYLINOSITOL CERAMIDE SYNTHASE"/>
    <property type="match status" value="1"/>
</dbReference>
<dbReference type="GO" id="GO:0000030">
    <property type="term" value="F:mannosyltransferase activity"/>
    <property type="evidence" value="ECO:0007669"/>
    <property type="project" value="TreeGrafter"/>
</dbReference>
<dbReference type="GO" id="GO:0051999">
    <property type="term" value="P:mannosyl-inositol phosphorylceramide biosynthetic process"/>
    <property type="evidence" value="ECO:0007669"/>
    <property type="project" value="TreeGrafter"/>
</dbReference>
<dbReference type="InterPro" id="IPR029044">
    <property type="entry name" value="Nucleotide-diphossugar_trans"/>
</dbReference>
<dbReference type="GO" id="GO:0016020">
    <property type="term" value="C:membrane"/>
    <property type="evidence" value="ECO:0007669"/>
    <property type="project" value="GOC"/>
</dbReference>
<organism evidence="2 3">
    <name type="scientific">Treponema pedis str. T A4</name>
    <dbReference type="NCBI Taxonomy" id="1291379"/>
    <lineage>
        <taxon>Bacteria</taxon>
        <taxon>Pseudomonadati</taxon>
        <taxon>Spirochaetota</taxon>
        <taxon>Spirochaetia</taxon>
        <taxon>Spirochaetales</taxon>
        <taxon>Treponemataceae</taxon>
        <taxon>Treponema</taxon>
    </lineage>
</organism>
<keyword evidence="1" id="KW-1133">Transmembrane helix</keyword>
<dbReference type="Proteomes" id="UP000015620">
    <property type="component" value="Chromosome"/>
</dbReference>
<feature type="transmembrane region" description="Helical" evidence="1">
    <location>
        <begin position="21"/>
        <end position="37"/>
    </location>
</feature>
<dbReference type="Gene3D" id="3.90.550.20">
    <property type="match status" value="1"/>
</dbReference>
<dbReference type="PATRIC" id="fig|1291379.3.peg.207"/>
<accession>S5ZXH7</accession>